<accession>A0A0E9PNW8</accession>
<dbReference type="AlphaFoldDB" id="A0A0E9PNW8"/>
<sequence length="33" mass="4083">MYEDRNKRLYAYKSHLCICLQHTNNYNNRSFVS</sequence>
<evidence type="ECO:0000313" key="1">
    <source>
        <dbReference type="EMBL" id="JAH05543.1"/>
    </source>
</evidence>
<reference evidence="1" key="1">
    <citation type="submission" date="2014-11" db="EMBL/GenBank/DDBJ databases">
        <authorList>
            <person name="Amaro Gonzalez C."/>
        </authorList>
    </citation>
    <scope>NUCLEOTIDE SEQUENCE</scope>
</reference>
<reference evidence="1" key="2">
    <citation type="journal article" date="2015" name="Fish Shellfish Immunol.">
        <title>Early steps in the European eel (Anguilla anguilla)-Vibrio vulnificus interaction in the gills: Role of the RtxA13 toxin.</title>
        <authorList>
            <person name="Callol A."/>
            <person name="Pajuelo D."/>
            <person name="Ebbesson L."/>
            <person name="Teles M."/>
            <person name="MacKenzie S."/>
            <person name="Amaro C."/>
        </authorList>
    </citation>
    <scope>NUCLEOTIDE SEQUENCE</scope>
</reference>
<organism evidence="1">
    <name type="scientific">Anguilla anguilla</name>
    <name type="common">European freshwater eel</name>
    <name type="synonym">Muraena anguilla</name>
    <dbReference type="NCBI Taxonomy" id="7936"/>
    <lineage>
        <taxon>Eukaryota</taxon>
        <taxon>Metazoa</taxon>
        <taxon>Chordata</taxon>
        <taxon>Craniata</taxon>
        <taxon>Vertebrata</taxon>
        <taxon>Euteleostomi</taxon>
        <taxon>Actinopterygii</taxon>
        <taxon>Neopterygii</taxon>
        <taxon>Teleostei</taxon>
        <taxon>Anguilliformes</taxon>
        <taxon>Anguillidae</taxon>
        <taxon>Anguilla</taxon>
    </lineage>
</organism>
<name>A0A0E9PNW8_ANGAN</name>
<dbReference type="EMBL" id="GBXM01103034">
    <property type="protein sequence ID" value="JAH05543.1"/>
    <property type="molecule type" value="Transcribed_RNA"/>
</dbReference>
<protein>
    <submittedName>
        <fullName evidence="1">Uncharacterized protein</fullName>
    </submittedName>
</protein>
<proteinExistence type="predicted"/>